<evidence type="ECO:0000256" key="1">
    <source>
        <dbReference type="ARBA" id="ARBA00004123"/>
    </source>
</evidence>
<dbReference type="FunFam" id="3.30.420.10:FF:000031">
    <property type="entry name" value="RNA exonuclease 1"/>
    <property type="match status" value="1"/>
</dbReference>
<dbReference type="CDD" id="cd06145">
    <property type="entry name" value="REX1_like"/>
    <property type="match status" value="1"/>
</dbReference>
<feature type="compositionally biased region" description="Basic and acidic residues" evidence="7">
    <location>
        <begin position="218"/>
        <end position="230"/>
    </location>
</feature>
<feature type="compositionally biased region" description="Low complexity" evidence="7">
    <location>
        <begin position="243"/>
        <end position="253"/>
    </location>
</feature>
<reference evidence="9 10" key="1">
    <citation type="submission" date="2019-03" db="EMBL/GenBank/DDBJ databases">
        <title>An improved genome assembly of the fluke Schistosoma japonicum.</title>
        <authorList>
            <person name="Hu W."/>
            <person name="Luo F."/>
            <person name="Yin M."/>
            <person name="Mo X."/>
            <person name="Sun C."/>
            <person name="Wu Q."/>
            <person name="Zhu B."/>
            <person name="Xiang M."/>
            <person name="Wang J."/>
            <person name="Wang Y."/>
            <person name="Zhang T."/>
            <person name="Xu B."/>
            <person name="Zheng H."/>
            <person name="Feng Z."/>
        </authorList>
    </citation>
    <scope>NUCLEOTIDE SEQUENCE [LARGE SCALE GENOMIC DNA]</scope>
    <source>
        <strain evidence="9">HuSjv2</strain>
        <tissue evidence="9">Worms</tissue>
    </source>
</reference>
<dbReference type="Pfam" id="PF15870">
    <property type="entry name" value="EloA-BP1"/>
    <property type="match status" value="1"/>
</dbReference>
<feature type="compositionally biased region" description="Polar residues" evidence="7">
    <location>
        <begin position="298"/>
        <end position="312"/>
    </location>
</feature>
<feature type="compositionally biased region" description="Basic and acidic residues" evidence="7">
    <location>
        <begin position="254"/>
        <end position="265"/>
    </location>
</feature>
<dbReference type="GO" id="GO:0005634">
    <property type="term" value="C:nucleus"/>
    <property type="evidence" value="ECO:0007669"/>
    <property type="project" value="UniProtKB-SubCell"/>
</dbReference>
<organism evidence="9 10">
    <name type="scientific">Schistosoma japonicum</name>
    <name type="common">Blood fluke</name>
    <dbReference type="NCBI Taxonomy" id="6182"/>
    <lineage>
        <taxon>Eukaryota</taxon>
        <taxon>Metazoa</taxon>
        <taxon>Spiralia</taxon>
        <taxon>Lophotrochozoa</taxon>
        <taxon>Platyhelminthes</taxon>
        <taxon>Trematoda</taxon>
        <taxon>Digenea</taxon>
        <taxon>Strigeidida</taxon>
        <taxon>Schistosomatoidea</taxon>
        <taxon>Schistosomatidae</taxon>
        <taxon>Schistosoma</taxon>
    </lineage>
</organism>
<keyword evidence="10" id="KW-1185">Reference proteome</keyword>
<evidence type="ECO:0000256" key="6">
    <source>
        <dbReference type="ARBA" id="ARBA00023242"/>
    </source>
</evidence>
<keyword evidence="5 9" id="KW-0269">Exonuclease</keyword>
<dbReference type="Gene3D" id="3.30.420.10">
    <property type="entry name" value="Ribonuclease H-like superfamily/Ribonuclease H"/>
    <property type="match status" value="1"/>
</dbReference>
<name>A0A4Z2DH82_SCHJA</name>
<dbReference type="Proteomes" id="UP000311919">
    <property type="component" value="Unassembled WGS sequence"/>
</dbReference>
<evidence type="ECO:0000256" key="4">
    <source>
        <dbReference type="ARBA" id="ARBA00022801"/>
    </source>
</evidence>
<dbReference type="STRING" id="6182.A0A4Z2DH82"/>
<protein>
    <submittedName>
        <fullName evidence="9">RNA exonuclease 1</fullName>
    </submittedName>
</protein>
<feature type="region of interest" description="Disordered" evidence="7">
    <location>
        <begin position="289"/>
        <end position="335"/>
    </location>
</feature>
<dbReference type="PANTHER" id="PTHR12801:SF115">
    <property type="entry name" value="FI18136P1-RELATED"/>
    <property type="match status" value="1"/>
</dbReference>
<feature type="compositionally biased region" description="Basic and acidic residues" evidence="7">
    <location>
        <begin position="388"/>
        <end position="397"/>
    </location>
</feature>
<dbReference type="InterPro" id="IPR034922">
    <property type="entry name" value="REX1-like_exo"/>
</dbReference>
<keyword evidence="3" id="KW-0540">Nuclease</keyword>
<evidence type="ECO:0000313" key="9">
    <source>
        <dbReference type="EMBL" id="TNN15856.1"/>
    </source>
</evidence>
<comment type="caution">
    <text evidence="9">The sequence shown here is derived from an EMBL/GenBank/DDBJ whole genome shotgun (WGS) entry which is preliminary data.</text>
</comment>
<dbReference type="AlphaFoldDB" id="A0A4Z2DH82"/>
<evidence type="ECO:0000256" key="7">
    <source>
        <dbReference type="SAM" id="MobiDB-lite"/>
    </source>
</evidence>
<evidence type="ECO:0000313" key="10">
    <source>
        <dbReference type="Proteomes" id="UP000311919"/>
    </source>
</evidence>
<comment type="similarity">
    <text evidence="2">Belongs to the REXO1/REXO3 family.</text>
</comment>
<evidence type="ECO:0000256" key="3">
    <source>
        <dbReference type="ARBA" id="ARBA00022722"/>
    </source>
</evidence>
<dbReference type="SUPFAM" id="SSF53098">
    <property type="entry name" value="Ribonuclease H-like"/>
    <property type="match status" value="1"/>
</dbReference>
<dbReference type="SMART" id="SM00479">
    <property type="entry name" value="EXOIII"/>
    <property type="match status" value="1"/>
</dbReference>
<sequence length="801" mass="89609">MVSCFIYFDGSELLLAKTLLKQLNVYLDLIFDWLHNNASLNFFLSIDVSEENVLSITKSCKPADPVYKPTPISILEKRTENSQNCVDIEFLKSVNCLQSVYEEPIPVYQPTPISELEKYAPNSLSDYEFSKGFVPQDQPSYSPVVKIKPAVSTPSLFSYQPSPVVTESSASLYATEVIDINIDSDDDTPAEIVTQDERRDIVDISVAKCNQNSQDTKLTNRETYIHDDKPKRRKKPSKDKGVSSNNESNTTNTVDKRSVDSTNKDSDDDNNSSLSKRQKILSLYQDLYGDTDKDSSVNKKSLPTNASKSTSVIPPYVGPVLKKPGVTSSDKKDDNRQKILSLYQDLYGDTDKDSSVNKKSLPTNASKSTSVIPPYVGPVLKKPGVTSSDKKDDNALEDEQACHDKATSRMAYLNAVIQRLKSLKAEKTTIQLGEKSKISCSLASRPINNSVPISRVNSDPCDLNKKKDDAEEKLDCLVKGPLLYSQLTSYLLSEEDLSVNGYPLELKEDNTIVRGKATLLLPENKRQLYGTCKPNERVCCRCGTRFLVDEFGHSLTKGECIYHWGKAVKQRSFGRGFDLRYLCCDGEIGQLGCQICPKGHVHDANKWLDNEGFVVTLPPLPKSSNCDEDENSDCNVYALDCEMVYTTGGCELARITIVNSKYQPILDEFVCPDNPVIDCNSRFSGLKLEDIEQAKYHITDIQAKLLNLFDSDTILVGHSLESDLIALKLIHKKIVDTSIVFPHRLGLPNKRALRNLVSEILQQIIQQDENGHNSMEDAVACMQLVHYKVKEDLRRGKWNFS</sequence>
<evidence type="ECO:0000256" key="5">
    <source>
        <dbReference type="ARBA" id="ARBA00022839"/>
    </source>
</evidence>
<dbReference type="GO" id="GO:0010629">
    <property type="term" value="P:negative regulation of gene expression"/>
    <property type="evidence" value="ECO:0007669"/>
    <property type="project" value="UniProtKB-ARBA"/>
</dbReference>
<gene>
    <name evidence="9" type="ORF">EWB00_001064</name>
</gene>
<feature type="region of interest" description="Disordered" evidence="7">
    <location>
        <begin position="351"/>
        <end position="397"/>
    </location>
</feature>
<evidence type="ECO:0000259" key="8">
    <source>
        <dbReference type="SMART" id="SM00479"/>
    </source>
</evidence>
<dbReference type="InterPro" id="IPR036397">
    <property type="entry name" value="RNaseH_sf"/>
</dbReference>
<dbReference type="GO" id="GO:0003676">
    <property type="term" value="F:nucleic acid binding"/>
    <property type="evidence" value="ECO:0007669"/>
    <property type="project" value="InterPro"/>
</dbReference>
<proteinExistence type="inferred from homology"/>
<evidence type="ECO:0000256" key="2">
    <source>
        <dbReference type="ARBA" id="ARBA00006357"/>
    </source>
</evidence>
<dbReference type="InterPro" id="IPR012337">
    <property type="entry name" value="RNaseH-like_sf"/>
</dbReference>
<dbReference type="InterPro" id="IPR013520">
    <property type="entry name" value="Ribonucl_H"/>
</dbReference>
<feature type="domain" description="Exonuclease" evidence="8">
    <location>
        <begin position="635"/>
        <end position="794"/>
    </location>
</feature>
<dbReference type="PANTHER" id="PTHR12801">
    <property type="entry name" value="RNA EXONUCLEASE REXO1 / RECO3 FAMILY MEMBER-RELATED"/>
    <property type="match status" value="1"/>
</dbReference>
<feature type="compositionally biased region" description="Polar residues" evidence="7">
    <location>
        <begin position="357"/>
        <end position="371"/>
    </location>
</feature>
<dbReference type="InterPro" id="IPR047021">
    <property type="entry name" value="REXO1/3/4-like"/>
</dbReference>
<keyword evidence="4" id="KW-0378">Hydrolase</keyword>
<comment type="subcellular location">
    <subcellularLocation>
        <location evidence="1">Nucleus</location>
    </subcellularLocation>
</comment>
<dbReference type="EMBL" id="SKCS01000141">
    <property type="protein sequence ID" value="TNN15856.1"/>
    <property type="molecule type" value="Genomic_DNA"/>
</dbReference>
<dbReference type="OrthoDB" id="206335at2759"/>
<keyword evidence="6" id="KW-0539">Nucleus</keyword>
<dbReference type="GO" id="GO:0004527">
    <property type="term" value="F:exonuclease activity"/>
    <property type="evidence" value="ECO:0007669"/>
    <property type="project" value="UniProtKB-KW"/>
</dbReference>
<feature type="region of interest" description="Disordered" evidence="7">
    <location>
        <begin position="213"/>
        <end position="277"/>
    </location>
</feature>
<accession>A0A4Z2DH82</accession>
<dbReference type="InterPro" id="IPR031736">
    <property type="entry name" value="REXO1-like_dom"/>
</dbReference>